<evidence type="ECO:0000256" key="1">
    <source>
        <dbReference type="SAM" id="MobiDB-lite"/>
    </source>
</evidence>
<keyword evidence="3" id="KW-1185">Reference proteome</keyword>
<reference evidence="2 3" key="1">
    <citation type="journal article" date="2020" name="New Microbes New Infect">
        <title>Sellimonas caecigallum sp. nov., description and genome sequence of a new member of the Sellimonas genus isolated from the cecum of feral chicken.</title>
        <authorList>
            <person name="Wongkuna S."/>
            <person name="Ghimire S."/>
            <person name="Antony L."/>
            <person name="Chankhamhaengdecha S."/>
            <person name="Janvilisri T."/>
            <person name="Scaria J."/>
        </authorList>
    </citation>
    <scope>NUCLEOTIDE SEQUENCE [LARGE SCALE GENOMIC DNA]</scope>
    <source>
        <strain evidence="2 3">SW451</strain>
    </source>
</reference>
<organism evidence="2 3">
    <name type="scientific">Sellimonas caecigallum</name>
    <dbReference type="NCBI Taxonomy" id="2592333"/>
    <lineage>
        <taxon>Bacteria</taxon>
        <taxon>Bacillati</taxon>
        <taxon>Bacillota</taxon>
        <taxon>Clostridia</taxon>
        <taxon>Lachnospirales</taxon>
        <taxon>Lachnospiraceae</taxon>
        <taxon>Sellimonas</taxon>
    </lineage>
</organism>
<name>A0ABS7L510_9FIRM</name>
<dbReference type="Proteomes" id="UP000779049">
    <property type="component" value="Unassembled WGS sequence"/>
</dbReference>
<evidence type="ECO:0000313" key="3">
    <source>
        <dbReference type="Proteomes" id="UP000779049"/>
    </source>
</evidence>
<accession>A0ABS7L510</accession>
<comment type="caution">
    <text evidence="2">The sequence shown here is derived from an EMBL/GenBank/DDBJ whole genome shotgun (WGS) entry which is preliminary data.</text>
</comment>
<feature type="compositionally biased region" description="Acidic residues" evidence="1">
    <location>
        <begin position="93"/>
        <end position="106"/>
    </location>
</feature>
<dbReference type="RefSeq" id="WP_221919407.1">
    <property type="nucleotide sequence ID" value="NZ_CP173660.1"/>
</dbReference>
<protein>
    <submittedName>
        <fullName evidence="2">Uncharacterized protein</fullName>
    </submittedName>
</protein>
<evidence type="ECO:0000313" key="2">
    <source>
        <dbReference type="EMBL" id="MBY0758110.1"/>
    </source>
</evidence>
<dbReference type="EMBL" id="VIRV01000002">
    <property type="protein sequence ID" value="MBY0758110.1"/>
    <property type="molecule type" value="Genomic_DNA"/>
</dbReference>
<sequence length="150" mass="18897">MEHKLPYYMAYPTDLRDFDEERREQRDVDYMKSMYPVTAKRLLPYVEEECDRMEYEGSMIYDEYPDRLQLYMMSGRIYDRMKAEEKQEVREEIEQEMSQEAEEEEQMTAQMRRNRRGRKEDPLRDMIDVLLYHEILRRRCTHRRNCRRYY</sequence>
<gene>
    <name evidence="2" type="ORF">FLB61_03170</name>
</gene>
<proteinExistence type="predicted"/>
<feature type="region of interest" description="Disordered" evidence="1">
    <location>
        <begin position="91"/>
        <end position="118"/>
    </location>
</feature>